<dbReference type="InterPro" id="IPR046860">
    <property type="entry name" value="SnoaL_5"/>
</dbReference>
<organism evidence="1 2">
    <name type="scientific">Capsulimonas corticalis</name>
    <dbReference type="NCBI Taxonomy" id="2219043"/>
    <lineage>
        <taxon>Bacteria</taxon>
        <taxon>Bacillati</taxon>
        <taxon>Armatimonadota</taxon>
        <taxon>Armatimonadia</taxon>
        <taxon>Capsulimonadales</taxon>
        <taxon>Capsulimonadaceae</taxon>
        <taxon>Capsulimonas</taxon>
    </lineage>
</organism>
<dbReference type="AlphaFoldDB" id="A0A402CT58"/>
<dbReference type="SUPFAM" id="SSF54427">
    <property type="entry name" value="NTF2-like"/>
    <property type="match status" value="1"/>
</dbReference>
<evidence type="ECO:0000313" key="2">
    <source>
        <dbReference type="Proteomes" id="UP000287394"/>
    </source>
</evidence>
<proteinExistence type="predicted"/>
<dbReference type="EMBL" id="AP025739">
    <property type="protein sequence ID" value="BDI30838.1"/>
    <property type="molecule type" value="Genomic_DNA"/>
</dbReference>
<dbReference type="Pfam" id="PF20409">
    <property type="entry name" value="SnoaL_5"/>
    <property type="match status" value="1"/>
</dbReference>
<name>A0A402CT58_9BACT</name>
<dbReference type="OrthoDB" id="336094at2"/>
<protein>
    <submittedName>
        <fullName evidence="1">Ketosteroid isomerase</fullName>
    </submittedName>
</protein>
<keyword evidence="1" id="KW-0413">Isomerase</keyword>
<sequence length="116" mass="12880">MSVKEVAQGLVDLCKEGKFEEAMSQYYSDDIVSTEPMGENPVSTGIAAVKAKGEWWVTNFEVHGVVVTGPFVNGDQFIVGFELDATNRPSGKRETMKEAGLYTVKDDKIVNEIFYY</sequence>
<dbReference type="InterPro" id="IPR032710">
    <property type="entry name" value="NTF2-like_dom_sf"/>
</dbReference>
<dbReference type="RefSeq" id="WP_119320575.1">
    <property type="nucleotide sequence ID" value="NZ_AP025739.1"/>
</dbReference>
<accession>A0A402CT58</accession>
<dbReference type="Proteomes" id="UP000287394">
    <property type="component" value="Chromosome"/>
</dbReference>
<dbReference type="GO" id="GO:0016853">
    <property type="term" value="F:isomerase activity"/>
    <property type="evidence" value="ECO:0007669"/>
    <property type="project" value="UniProtKB-KW"/>
</dbReference>
<dbReference type="Gene3D" id="3.10.450.50">
    <property type="match status" value="1"/>
</dbReference>
<keyword evidence="2" id="KW-1185">Reference proteome</keyword>
<evidence type="ECO:0000313" key="1">
    <source>
        <dbReference type="EMBL" id="BDI30838.1"/>
    </source>
</evidence>
<gene>
    <name evidence="1" type="ORF">CCAX7_28890</name>
</gene>
<reference evidence="1 2" key="1">
    <citation type="journal article" date="2019" name="Int. J. Syst. Evol. Microbiol.">
        <title>Capsulimonas corticalis gen. nov., sp. nov., an aerobic capsulated bacterium, of a novel bacterial order, Capsulimonadales ord. nov., of the class Armatimonadia of the phylum Armatimonadetes.</title>
        <authorList>
            <person name="Li J."/>
            <person name="Kudo C."/>
            <person name="Tonouchi A."/>
        </authorList>
    </citation>
    <scope>NUCLEOTIDE SEQUENCE [LARGE SCALE GENOMIC DNA]</scope>
    <source>
        <strain evidence="1 2">AX-7</strain>
    </source>
</reference>
<dbReference type="KEGG" id="ccot:CCAX7_28890"/>